<sequence length="148" mass="17296">MGNAIIRKWSNQTYPGFEEFKSYVESCDIVSYKNDEVHRNDDDSCIWFRDASDGRDQADMEYILNVPKFRHFFNLMPAGTDPAIAFCQLMALRYKSKLNLSDESGTYLIRFHVWNTIYAHKNEAQLSQQVTYDFSASNKDYSNMIICL</sequence>
<comment type="caution">
    <text evidence="1">The sequence shown here is derived from an EMBL/GenBank/DDBJ whole genome shotgun (WGS) entry which is preliminary data.</text>
</comment>
<dbReference type="EMBL" id="BAABWN010000005">
    <property type="protein sequence ID" value="GAA6168035.1"/>
    <property type="molecule type" value="Genomic_DNA"/>
</dbReference>
<protein>
    <submittedName>
        <fullName evidence="1">Uncharacterized protein</fullName>
    </submittedName>
</protein>
<proteinExistence type="predicted"/>
<evidence type="ECO:0000313" key="2">
    <source>
        <dbReference type="Proteomes" id="UP001465153"/>
    </source>
</evidence>
<gene>
    <name evidence="1" type="ORF">NBRC116591_18460</name>
</gene>
<keyword evidence="2" id="KW-1185">Reference proteome</keyword>
<name>A0ABQ0A8Q4_9GAMM</name>
<reference evidence="1 2" key="1">
    <citation type="submission" date="2024-04" db="EMBL/GenBank/DDBJ databases">
        <title>Draft genome sequence of Sessilibacter corallicola NBRC 116591.</title>
        <authorList>
            <person name="Miyakawa T."/>
            <person name="Kusuya Y."/>
            <person name="Miura T."/>
        </authorList>
    </citation>
    <scope>NUCLEOTIDE SEQUENCE [LARGE SCALE GENOMIC DNA]</scope>
    <source>
        <strain evidence="1 2">KU-00831-HH</strain>
    </source>
</reference>
<evidence type="ECO:0000313" key="1">
    <source>
        <dbReference type="EMBL" id="GAA6168035.1"/>
    </source>
</evidence>
<dbReference type="Proteomes" id="UP001465153">
    <property type="component" value="Unassembled WGS sequence"/>
</dbReference>
<accession>A0ABQ0A8Q4</accession>
<dbReference type="RefSeq" id="WP_233090839.1">
    <property type="nucleotide sequence ID" value="NZ_BAABWN010000005.1"/>
</dbReference>
<organism evidence="1 2">
    <name type="scientific">Sessilibacter corallicola</name>
    <dbReference type="NCBI Taxonomy" id="2904075"/>
    <lineage>
        <taxon>Bacteria</taxon>
        <taxon>Pseudomonadati</taxon>
        <taxon>Pseudomonadota</taxon>
        <taxon>Gammaproteobacteria</taxon>
        <taxon>Cellvibrionales</taxon>
        <taxon>Cellvibrionaceae</taxon>
        <taxon>Sessilibacter</taxon>
    </lineage>
</organism>